<dbReference type="Proteomes" id="UP000033607">
    <property type="component" value="Unassembled WGS sequence"/>
</dbReference>
<dbReference type="InterPro" id="IPR008271">
    <property type="entry name" value="Ser/Thr_kinase_AS"/>
</dbReference>
<dbReference type="OrthoDB" id="9801841at2"/>
<dbReference type="GO" id="GO:0005524">
    <property type="term" value="F:ATP binding"/>
    <property type="evidence" value="ECO:0007669"/>
    <property type="project" value="InterPro"/>
</dbReference>
<dbReference type="PROSITE" id="PS50011">
    <property type="entry name" value="PROTEIN_KINASE_DOM"/>
    <property type="match status" value="1"/>
</dbReference>
<accession>A0A0F5YKA1</accession>
<dbReference type="PANTHER" id="PTHR44167:SF24">
    <property type="entry name" value="SERINE_THREONINE-PROTEIN KINASE CHK2"/>
    <property type="match status" value="1"/>
</dbReference>
<dbReference type="Gene3D" id="1.10.510.10">
    <property type="entry name" value="Transferase(Phosphotransferase) domain 1"/>
    <property type="match status" value="1"/>
</dbReference>
<dbReference type="PROSITE" id="PS00108">
    <property type="entry name" value="PROTEIN_KINASE_ST"/>
    <property type="match status" value="1"/>
</dbReference>
<dbReference type="EMBL" id="LATL02000322">
    <property type="protein sequence ID" value="KKD39188.1"/>
    <property type="molecule type" value="Genomic_DNA"/>
</dbReference>
<name>A0A0F5YKA1_9CYAN</name>
<dbReference type="InterPro" id="IPR011009">
    <property type="entry name" value="Kinase-like_dom_sf"/>
</dbReference>
<dbReference type="SMART" id="SM00220">
    <property type="entry name" value="S_TKc"/>
    <property type="match status" value="1"/>
</dbReference>
<reference evidence="2 3" key="1">
    <citation type="submission" date="2015-06" db="EMBL/GenBank/DDBJ databases">
        <title>Draft genome assembly of filamentous brackish cyanobacterium Limnoraphis robusta strain CS-951.</title>
        <authorList>
            <person name="Willis A."/>
            <person name="Parks M."/>
            <person name="Burford M.A."/>
        </authorList>
    </citation>
    <scope>NUCLEOTIDE SEQUENCE [LARGE SCALE GENOMIC DNA]</scope>
    <source>
        <strain evidence="2 3">CS-951</strain>
    </source>
</reference>
<dbReference type="InterPro" id="IPR000719">
    <property type="entry name" value="Prot_kinase_dom"/>
</dbReference>
<dbReference type="RefSeq" id="WP_046277359.1">
    <property type="nucleotide sequence ID" value="NZ_LATL02000322.1"/>
</dbReference>
<sequence length="462" mass="52945">MSKNKKKPWNEKWETIEQIGGGGQGLTFLVKPKNDSFPTGNYVLKILKNQKSFERRSRMHIEVTALDVLNCPGIPKLIDSNSHLFKEDIPLYMVTEFIDGSTLSDFIESEIMDVFEGIKLTIFLLKTLEYCHQNSIVHRDIKPDNIIIKNDDIASPLLIDFGISFNKLDDNNTSLTPVGQELGNRFLHLPEHKQKSNLQRDPRSDITQICGILFFAITGKVPTQLFYEGSKPHQMKEAQQKLSALPEHILSKINRVFDRAFEGRIDFRWQSIPALRNALLDLLESENKKHNKTEVLLDCIKDKASSNLEKKIFQNLTQQILKKIYDVVSDLSKELGSEFGLVSSKLNEQKIIRPEIDWDDLTFFQPVLGITYQYGNQSFFPGFEGYITGNEVVLVSSFEHYRPKSKLDNFNLFGKNAPDSDKLDEQIELLRTPLNGEPDFSGFETRLKNFYLEGIKSIMSIS</sequence>
<dbReference type="Pfam" id="PF00069">
    <property type="entry name" value="Pkinase"/>
    <property type="match status" value="1"/>
</dbReference>
<dbReference type="SUPFAM" id="SSF56112">
    <property type="entry name" value="Protein kinase-like (PK-like)"/>
    <property type="match status" value="1"/>
</dbReference>
<dbReference type="AlphaFoldDB" id="A0A0F5YKA1"/>
<dbReference type="PANTHER" id="PTHR44167">
    <property type="entry name" value="OVARIAN-SPECIFIC SERINE/THREONINE-PROTEIN KINASE LOK-RELATED"/>
    <property type="match status" value="1"/>
</dbReference>
<evidence type="ECO:0000259" key="1">
    <source>
        <dbReference type="PROSITE" id="PS50011"/>
    </source>
</evidence>
<feature type="domain" description="Protein kinase" evidence="1">
    <location>
        <begin position="13"/>
        <end position="280"/>
    </location>
</feature>
<gene>
    <name evidence="2" type="ORF">WN50_04735</name>
</gene>
<organism evidence="2 3">
    <name type="scientific">Limnoraphis robusta CS-951</name>
    <dbReference type="NCBI Taxonomy" id="1637645"/>
    <lineage>
        <taxon>Bacteria</taxon>
        <taxon>Bacillati</taxon>
        <taxon>Cyanobacteriota</taxon>
        <taxon>Cyanophyceae</taxon>
        <taxon>Oscillatoriophycideae</taxon>
        <taxon>Oscillatoriales</taxon>
        <taxon>Sirenicapillariaceae</taxon>
        <taxon>Limnoraphis</taxon>
    </lineage>
</organism>
<protein>
    <recommendedName>
        <fullName evidence="1">Protein kinase domain-containing protein</fullName>
    </recommendedName>
</protein>
<dbReference type="GO" id="GO:0004672">
    <property type="term" value="F:protein kinase activity"/>
    <property type="evidence" value="ECO:0007669"/>
    <property type="project" value="InterPro"/>
</dbReference>
<evidence type="ECO:0000313" key="2">
    <source>
        <dbReference type="EMBL" id="KKD39188.1"/>
    </source>
</evidence>
<comment type="caution">
    <text evidence="2">The sequence shown here is derived from an EMBL/GenBank/DDBJ whole genome shotgun (WGS) entry which is preliminary data.</text>
</comment>
<evidence type="ECO:0000313" key="3">
    <source>
        <dbReference type="Proteomes" id="UP000033607"/>
    </source>
</evidence>
<proteinExistence type="predicted"/>